<keyword evidence="2" id="KW-0812">Transmembrane</keyword>
<keyword evidence="2" id="KW-1133">Transmembrane helix</keyword>
<feature type="region of interest" description="Disordered" evidence="1">
    <location>
        <begin position="68"/>
        <end position="110"/>
    </location>
</feature>
<dbReference type="Proteomes" id="UP000824128">
    <property type="component" value="Unassembled WGS sequence"/>
</dbReference>
<proteinExistence type="predicted"/>
<reference evidence="3" key="2">
    <citation type="journal article" date="2021" name="PeerJ">
        <title>Extensive microbial diversity within the chicken gut microbiome revealed by metagenomics and culture.</title>
        <authorList>
            <person name="Gilroy R."/>
            <person name="Ravi A."/>
            <person name="Getino M."/>
            <person name="Pursley I."/>
            <person name="Horton D.L."/>
            <person name="Alikhan N.F."/>
            <person name="Baker D."/>
            <person name="Gharbi K."/>
            <person name="Hall N."/>
            <person name="Watson M."/>
            <person name="Adriaenssens E.M."/>
            <person name="Foster-Nyarko E."/>
            <person name="Jarju S."/>
            <person name="Secka A."/>
            <person name="Antonio M."/>
            <person name="Oren A."/>
            <person name="Chaudhuri R.R."/>
            <person name="La Ragione R."/>
            <person name="Hildebrand F."/>
            <person name="Pallen M.J."/>
        </authorList>
    </citation>
    <scope>NUCLEOTIDE SEQUENCE</scope>
    <source>
        <strain evidence="3">ChiGjej2B2-16831</strain>
    </source>
</reference>
<evidence type="ECO:0000256" key="2">
    <source>
        <dbReference type="SAM" id="Phobius"/>
    </source>
</evidence>
<evidence type="ECO:0000313" key="3">
    <source>
        <dbReference type="EMBL" id="HIU93645.1"/>
    </source>
</evidence>
<feature type="non-terminal residue" evidence="3">
    <location>
        <position position="1"/>
    </location>
</feature>
<sequence>VIMVALGYVEANQGSQTPDVALNMRYLVAGLYLFSALMQFVSLAIIYNIDKKTLAHMNAELEARRAEELAEAATEDAGTAAEDAGAAAEDAGPAAEDAGTAAEDAGPAEQ</sequence>
<reference evidence="3" key="1">
    <citation type="submission" date="2020-10" db="EMBL/GenBank/DDBJ databases">
        <authorList>
            <person name="Gilroy R."/>
        </authorList>
    </citation>
    <scope>NUCLEOTIDE SEQUENCE</scope>
    <source>
        <strain evidence="3">ChiGjej2B2-16831</strain>
    </source>
</reference>
<evidence type="ECO:0000313" key="4">
    <source>
        <dbReference type="Proteomes" id="UP000824128"/>
    </source>
</evidence>
<protein>
    <submittedName>
        <fullName evidence="3">Uncharacterized protein</fullName>
    </submittedName>
</protein>
<gene>
    <name evidence="3" type="ORF">IAD24_00660</name>
</gene>
<organism evidence="3 4">
    <name type="scientific">Candidatus Aphodomorpha intestinavium</name>
    <dbReference type="NCBI Taxonomy" id="2840672"/>
    <lineage>
        <taxon>Bacteria</taxon>
        <taxon>Bacillati</taxon>
        <taxon>Bacillota</taxon>
        <taxon>Clostridia</taxon>
        <taxon>Eubacteriales</taxon>
        <taxon>Candidatus Aphodomorpha</taxon>
    </lineage>
</organism>
<feature type="transmembrane region" description="Helical" evidence="2">
    <location>
        <begin position="26"/>
        <end position="47"/>
    </location>
</feature>
<keyword evidence="2" id="KW-0472">Membrane</keyword>
<comment type="caution">
    <text evidence="3">The sequence shown here is derived from an EMBL/GenBank/DDBJ whole genome shotgun (WGS) entry which is preliminary data.</text>
</comment>
<accession>A0A9D1N223</accession>
<dbReference type="EMBL" id="DVNZ01000022">
    <property type="protein sequence ID" value="HIU93645.1"/>
    <property type="molecule type" value="Genomic_DNA"/>
</dbReference>
<feature type="compositionally biased region" description="Low complexity" evidence="1">
    <location>
        <begin position="75"/>
        <end position="110"/>
    </location>
</feature>
<dbReference type="AlphaFoldDB" id="A0A9D1N223"/>
<name>A0A9D1N223_9FIRM</name>
<evidence type="ECO:0000256" key="1">
    <source>
        <dbReference type="SAM" id="MobiDB-lite"/>
    </source>
</evidence>